<dbReference type="InterPro" id="IPR041411">
    <property type="entry name" value="Ldi"/>
</dbReference>
<dbReference type="InterPro" id="IPR019546">
    <property type="entry name" value="TAT_signal_bac_arc"/>
</dbReference>
<evidence type="ECO:0000256" key="1">
    <source>
        <dbReference type="SAM" id="MobiDB-lite"/>
    </source>
</evidence>
<dbReference type="AlphaFoldDB" id="A0A381PTA3"/>
<evidence type="ECO:0000259" key="2">
    <source>
        <dbReference type="Pfam" id="PF18566"/>
    </source>
</evidence>
<dbReference type="PROSITE" id="PS51318">
    <property type="entry name" value="TAT"/>
    <property type="match status" value="1"/>
</dbReference>
<feature type="region of interest" description="Disordered" evidence="1">
    <location>
        <begin position="545"/>
        <end position="575"/>
    </location>
</feature>
<dbReference type="Pfam" id="PF18566">
    <property type="entry name" value="Ldi"/>
    <property type="match status" value="1"/>
</dbReference>
<proteinExistence type="predicted"/>
<sequence>MPKNQAPTRRDFIKGLGLAAGGAALGARTEPLYAAPWSSNEIRPPSPFPELNDRALGWLQFLWEKSTTRDNWSRWGVPHPWWDQYSVPGVTSYPRFDLQYSTYAILMMADQTPAWREAYTRIVDELAGRYTTYWGAVDWLTQIGPDPARANYPPQFMGGIPRDLRGNYDRIGWTANGVEPWGLQEDPIGADGYLFFRGWLGLMLSIYGYVSGDDKWERPFTTTGYAEQDFEWDHHRMVERMEAQWRAHPEGPHCENTKIWPFCNSAAGLGVYLYDKLHGTSRHLAVQNWLEYVKDNYMGVSDAGELEWFTSWYDPIVNHKANGGPGSGLQAAFLILPQEPELASFIYEASANAAGWNNPRVPARPSSAGLLMARELGDETAVVRLSAAAERAYEPRFFGDHDEKFGWWFGLNEPYPRGQRSAMMMVSEIGQGGDWTRAFETPHRDKFEAPTVEGIEYPSMGVLQAWNDPESGTLYVGTYAATPDRQGQDTSWRVTNLPDSGEVFVICDGQPFDGFEAEGPATIRIDSDIGNHRYQIFTGYRGQGASTREVRRQRSSSAASQSIRTVPDSAREVSSSFVPDGGPICGCC</sequence>
<feature type="domain" description="Linalool dehydratase/isomerase" evidence="2">
    <location>
        <begin position="186"/>
        <end position="352"/>
    </location>
</feature>
<gene>
    <name evidence="3" type="ORF">METZ01_LOCUS23136</name>
</gene>
<protein>
    <recommendedName>
        <fullName evidence="2">Linalool dehydratase/isomerase domain-containing protein</fullName>
    </recommendedName>
</protein>
<organism evidence="3">
    <name type="scientific">marine metagenome</name>
    <dbReference type="NCBI Taxonomy" id="408172"/>
    <lineage>
        <taxon>unclassified sequences</taxon>
        <taxon>metagenomes</taxon>
        <taxon>ecological metagenomes</taxon>
    </lineage>
</organism>
<dbReference type="InterPro" id="IPR006311">
    <property type="entry name" value="TAT_signal"/>
</dbReference>
<evidence type="ECO:0000313" key="3">
    <source>
        <dbReference type="EMBL" id="SUZ70282.1"/>
    </source>
</evidence>
<reference evidence="3" key="1">
    <citation type="submission" date="2018-05" db="EMBL/GenBank/DDBJ databases">
        <authorList>
            <person name="Lanie J.A."/>
            <person name="Ng W.-L."/>
            <person name="Kazmierczak K.M."/>
            <person name="Andrzejewski T.M."/>
            <person name="Davidsen T.M."/>
            <person name="Wayne K.J."/>
            <person name="Tettelin H."/>
            <person name="Glass J.I."/>
            <person name="Rusch D."/>
            <person name="Podicherti R."/>
            <person name="Tsui H.-C.T."/>
            <person name="Winkler M.E."/>
        </authorList>
    </citation>
    <scope>NUCLEOTIDE SEQUENCE</scope>
</reference>
<dbReference type="NCBIfam" id="TIGR01409">
    <property type="entry name" value="TAT_signal_seq"/>
    <property type="match status" value="1"/>
</dbReference>
<accession>A0A381PTA3</accession>
<name>A0A381PTA3_9ZZZZ</name>
<dbReference type="EMBL" id="UINC01001086">
    <property type="protein sequence ID" value="SUZ70282.1"/>
    <property type="molecule type" value="Genomic_DNA"/>
</dbReference>